<sequence length="372" mass="42868">MIQLWTTGLIGEEENIRSSKYEDSLLLCSDTRPTNADRTYVHIIWNWSQVYIVARNEGAVQQGPVRPRVLNDLSAEERKPTRGTANENRTMMERFLHQLMIFGTSVEMPLFSISNKSTKVLLNPRMNPFFLRTTFNFDSEVLQLTAKTLESLPTHLPPHSIIQITSSSNKTINFGTYLMQGTKLWFKTAEFCGTRDTREIAEITRKRMMEKMKSPLCVENKVRIAPLDYSKENLLATFAPQRNLTPRIDQIGPYEENDRKRRLNQSVPKPLLALTVYPPNTPVKLVPRVLPTKSQVKINLYVLTQLFTEFDKTCKKRITPTGVQTALYKEVKVMEEIFDQMNDAVDQNTVRHSNVLEIERKNLLLANENSNC</sequence>
<protein>
    <submittedName>
        <fullName evidence="1">Uncharacterized protein</fullName>
    </submittedName>
</protein>
<reference evidence="1" key="2">
    <citation type="submission" date="2022-01" db="EMBL/GenBank/DDBJ databases">
        <authorList>
            <person name="Yamashiro T."/>
            <person name="Shiraishi A."/>
            <person name="Satake H."/>
            <person name="Nakayama K."/>
        </authorList>
    </citation>
    <scope>NUCLEOTIDE SEQUENCE</scope>
</reference>
<name>A0ABQ4YIZ8_9ASTR</name>
<evidence type="ECO:0000313" key="1">
    <source>
        <dbReference type="EMBL" id="GJS77565.1"/>
    </source>
</evidence>
<proteinExistence type="predicted"/>
<reference evidence="1" key="1">
    <citation type="journal article" date="2022" name="Int. J. Mol. Sci.">
        <title>Draft Genome of Tanacetum Coccineum: Genomic Comparison of Closely Related Tanacetum-Family Plants.</title>
        <authorList>
            <person name="Yamashiro T."/>
            <person name="Shiraishi A."/>
            <person name="Nakayama K."/>
            <person name="Satake H."/>
        </authorList>
    </citation>
    <scope>NUCLEOTIDE SEQUENCE</scope>
</reference>
<gene>
    <name evidence="1" type="ORF">Tco_0727446</name>
</gene>
<keyword evidence="2" id="KW-1185">Reference proteome</keyword>
<organism evidence="1 2">
    <name type="scientific">Tanacetum coccineum</name>
    <dbReference type="NCBI Taxonomy" id="301880"/>
    <lineage>
        <taxon>Eukaryota</taxon>
        <taxon>Viridiplantae</taxon>
        <taxon>Streptophyta</taxon>
        <taxon>Embryophyta</taxon>
        <taxon>Tracheophyta</taxon>
        <taxon>Spermatophyta</taxon>
        <taxon>Magnoliopsida</taxon>
        <taxon>eudicotyledons</taxon>
        <taxon>Gunneridae</taxon>
        <taxon>Pentapetalae</taxon>
        <taxon>asterids</taxon>
        <taxon>campanulids</taxon>
        <taxon>Asterales</taxon>
        <taxon>Asteraceae</taxon>
        <taxon>Asteroideae</taxon>
        <taxon>Anthemideae</taxon>
        <taxon>Anthemidinae</taxon>
        <taxon>Tanacetum</taxon>
    </lineage>
</organism>
<dbReference type="Proteomes" id="UP001151760">
    <property type="component" value="Unassembled WGS sequence"/>
</dbReference>
<dbReference type="EMBL" id="BQNB010010457">
    <property type="protein sequence ID" value="GJS77565.1"/>
    <property type="molecule type" value="Genomic_DNA"/>
</dbReference>
<evidence type="ECO:0000313" key="2">
    <source>
        <dbReference type="Proteomes" id="UP001151760"/>
    </source>
</evidence>
<accession>A0ABQ4YIZ8</accession>
<comment type="caution">
    <text evidence="1">The sequence shown here is derived from an EMBL/GenBank/DDBJ whole genome shotgun (WGS) entry which is preliminary data.</text>
</comment>